<proteinExistence type="predicted"/>
<protein>
    <submittedName>
        <fullName evidence="4">Uncharacterized iron-regulated membrane protein</fullName>
    </submittedName>
</protein>
<dbReference type="OrthoDB" id="111691at2"/>
<evidence type="ECO:0000256" key="2">
    <source>
        <dbReference type="SAM" id="Phobius"/>
    </source>
</evidence>
<feature type="region of interest" description="Disordered" evidence="1">
    <location>
        <begin position="375"/>
        <end position="404"/>
    </location>
</feature>
<keyword evidence="2" id="KW-1133">Transmembrane helix</keyword>
<dbReference type="EMBL" id="FQWQ01000001">
    <property type="protein sequence ID" value="SHG66218.1"/>
    <property type="molecule type" value="Genomic_DNA"/>
</dbReference>
<dbReference type="Pfam" id="PF03929">
    <property type="entry name" value="PepSY_TM"/>
    <property type="match status" value="1"/>
</dbReference>
<reference evidence="4 5" key="1">
    <citation type="submission" date="2016-11" db="EMBL/GenBank/DDBJ databases">
        <authorList>
            <person name="Jaros S."/>
            <person name="Januszkiewicz K."/>
            <person name="Wedrychowicz H."/>
        </authorList>
    </citation>
    <scope>NUCLEOTIDE SEQUENCE [LARGE SCALE GENOMIC DNA]</scope>
    <source>
        <strain evidence="4 5">DSM 24574</strain>
    </source>
</reference>
<accession>A0A1M5LMD7</accession>
<organism evidence="4 5">
    <name type="scientific">Chryseolinea serpens</name>
    <dbReference type="NCBI Taxonomy" id="947013"/>
    <lineage>
        <taxon>Bacteria</taxon>
        <taxon>Pseudomonadati</taxon>
        <taxon>Bacteroidota</taxon>
        <taxon>Cytophagia</taxon>
        <taxon>Cytophagales</taxon>
        <taxon>Fulvivirgaceae</taxon>
        <taxon>Chryseolinea</taxon>
    </lineage>
</organism>
<dbReference type="InterPro" id="IPR025711">
    <property type="entry name" value="PepSY"/>
</dbReference>
<dbReference type="RefSeq" id="WP_073132072.1">
    <property type="nucleotide sequence ID" value="NZ_FQWQ01000001.1"/>
</dbReference>
<dbReference type="AlphaFoldDB" id="A0A1M5LMD7"/>
<dbReference type="PANTHER" id="PTHR34219:SF3">
    <property type="entry name" value="BLL7967 PROTEIN"/>
    <property type="match status" value="1"/>
</dbReference>
<keyword evidence="5" id="KW-1185">Reference proteome</keyword>
<evidence type="ECO:0000259" key="3">
    <source>
        <dbReference type="Pfam" id="PF03413"/>
    </source>
</evidence>
<feature type="transmembrane region" description="Helical" evidence="2">
    <location>
        <begin position="347"/>
        <end position="368"/>
    </location>
</feature>
<evidence type="ECO:0000313" key="4">
    <source>
        <dbReference type="EMBL" id="SHG66218.1"/>
    </source>
</evidence>
<dbReference type="InterPro" id="IPR005625">
    <property type="entry name" value="PepSY-ass_TM"/>
</dbReference>
<dbReference type="PANTHER" id="PTHR34219">
    <property type="entry name" value="IRON-REGULATED INNER MEMBRANE PROTEIN-RELATED"/>
    <property type="match status" value="1"/>
</dbReference>
<dbReference type="Proteomes" id="UP000184212">
    <property type="component" value="Unassembled WGS sequence"/>
</dbReference>
<sequence>MAEKKKSWFRKIIGWLHLWLGLTSGLVVFIIAVTGCLYAFQDEIQNAIQPYRFTVAQDKPVLPPSQLKAIAEKELPGKKIHAVLYPVAGRSVQVIFYSFDPEYYYFVYLDPYTGKVLEVRDENAGFFRFVLDGHYYLWLPPTIGQPIVAVSTLVFLAMLITGMVLWWPKNRKAAKQRFSIQWRARWRRKNYDLHNVLGFYASWIAIILALTGLVWGFQWFAKGAHALAGGTKSLLYAEPLADTTVMAQAGLPALDRIWIKLKTENPNAQIIEVHVPETKASPIVVNVNPDNQTYWKTDYRYFDPYTLKELEVGHVYGRLTDANAADKLLRMNYDIHTGAVIGLPGKILAFCASLLCASLPITGFYIWWGRRKKDRREAKQPPHQAASRRIKTANRSALPKIPAE</sequence>
<evidence type="ECO:0000256" key="1">
    <source>
        <dbReference type="SAM" id="MobiDB-lite"/>
    </source>
</evidence>
<feature type="domain" description="PepSY" evidence="3">
    <location>
        <begin position="62"/>
        <end position="119"/>
    </location>
</feature>
<name>A0A1M5LMD7_9BACT</name>
<dbReference type="STRING" id="947013.SAMN04488109_1297"/>
<gene>
    <name evidence="4" type="ORF">SAMN04488109_1297</name>
</gene>
<dbReference type="Pfam" id="PF03413">
    <property type="entry name" value="PepSY"/>
    <property type="match status" value="1"/>
</dbReference>
<evidence type="ECO:0000313" key="5">
    <source>
        <dbReference type="Proteomes" id="UP000184212"/>
    </source>
</evidence>
<keyword evidence="2" id="KW-0472">Membrane</keyword>
<keyword evidence="2" id="KW-0812">Transmembrane</keyword>
<feature type="transmembrane region" description="Helical" evidence="2">
    <location>
        <begin position="147"/>
        <end position="167"/>
    </location>
</feature>
<feature type="transmembrane region" description="Helical" evidence="2">
    <location>
        <begin position="12"/>
        <end position="40"/>
    </location>
</feature>
<feature type="transmembrane region" description="Helical" evidence="2">
    <location>
        <begin position="197"/>
        <end position="217"/>
    </location>
</feature>